<keyword evidence="6" id="KW-0802">TPR repeat</keyword>
<evidence type="ECO:0000259" key="9">
    <source>
        <dbReference type="Pfam" id="PF14322"/>
    </source>
</evidence>
<dbReference type="Pfam" id="PF07980">
    <property type="entry name" value="SusD_RagB"/>
    <property type="match status" value="1"/>
</dbReference>
<evidence type="ECO:0000313" key="10">
    <source>
        <dbReference type="EMBL" id="ADQ17086.1"/>
    </source>
</evidence>
<dbReference type="InterPro" id="IPR012944">
    <property type="entry name" value="SusD_RagB_dom"/>
</dbReference>
<evidence type="ECO:0000256" key="6">
    <source>
        <dbReference type="PROSITE-ProRule" id="PRU00339"/>
    </source>
</evidence>
<feature type="chain" id="PRO_5003188476" evidence="7">
    <location>
        <begin position="20"/>
        <end position="448"/>
    </location>
</feature>
<evidence type="ECO:0000256" key="7">
    <source>
        <dbReference type="SAM" id="SignalP"/>
    </source>
</evidence>
<proteinExistence type="inferred from homology"/>
<organism evidence="10 11">
    <name type="scientific">Leadbetterella byssophila (strain DSM 17132 / JCM 16389 / KACC 11308 / NBRC 106382 / 4M15)</name>
    <dbReference type="NCBI Taxonomy" id="649349"/>
    <lineage>
        <taxon>Bacteria</taxon>
        <taxon>Pseudomonadati</taxon>
        <taxon>Bacteroidota</taxon>
        <taxon>Cytophagia</taxon>
        <taxon>Cytophagales</taxon>
        <taxon>Leadbetterellaceae</taxon>
        <taxon>Leadbetterella</taxon>
    </lineage>
</organism>
<comment type="subcellular location">
    <subcellularLocation>
        <location evidence="1">Cell outer membrane</location>
    </subcellularLocation>
</comment>
<keyword evidence="3 7" id="KW-0732">Signal</keyword>
<reference key="1">
    <citation type="submission" date="2010-11" db="EMBL/GenBank/DDBJ databases">
        <title>The complete genome of Leadbetterella byssophila DSM 17132.</title>
        <authorList>
            <consortium name="US DOE Joint Genome Institute (JGI-PGF)"/>
            <person name="Lucas S."/>
            <person name="Copeland A."/>
            <person name="Lapidus A."/>
            <person name="Glavina del Rio T."/>
            <person name="Dalin E."/>
            <person name="Tice H."/>
            <person name="Bruce D."/>
            <person name="Goodwin L."/>
            <person name="Pitluck S."/>
            <person name="Kyrpides N."/>
            <person name="Mavromatis K."/>
            <person name="Ivanova N."/>
            <person name="Teshima H."/>
            <person name="Brettin T."/>
            <person name="Detter J.C."/>
            <person name="Han C."/>
            <person name="Tapia R."/>
            <person name="Land M."/>
            <person name="Hauser L."/>
            <person name="Markowitz V."/>
            <person name="Cheng J.-F."/>
            <person name="Hugenholtz P."/>
            <person name="Woyke T."/>
            <person name="Wu D."/>
            <person name="Tindall B."/>
            <person name="Pomrenke H.G."/>
            <person name="Brambilla E."/>
            <person name="Klenk H.-P."/>
            <person name="Eisen J.A."/>
        </authorList>
    </citation>
    <scope>NUCLEOTIDE SEQUENCE [LARGE SCALE GENOMIC DNA]</scope>
    <source>
        <strain>DSM 17132</strain>
    </source>
</reference>
<evidence type="ECO:0000256" key="3">
    <source>
        <dbReference type="ARBA" id="ARBA00022729"/>
    </source>
</evidence>
<dbReference type="Proteomes" id="UP000007435">
    <property type="component" value="Chromosome"/>
</dbReference>
<feature type="domain" description="RagB/SusD" evidence="8">
    <location>
        <begin position="332"/>
        <end position="405"/>
    </location>
</feature>
<evidence type="ECO:0000259" key="8">
    <source>
        <dbReference type="Pfam" id="PF07980"/>
    </source>
</evidence>
<keyword evidence="4" id="KW-0472">Membrane</keyword>
<dbReference type="KEGG" id="lby:Lbys_1367"/>
<keyword evidence="5" id="KW-0998">Cell outer membrane</keyword>
<evidence type="ECO:0000256" key="1">
    <source>
        <dbReference type="ARBA" id="ARBA00004442"/>
    </source>
</evidence>
<feature type="domain" description="SusD-like N-terminal" evidence="9">
    <location>
        <begin position="20"/>
        <end position="223"/>
    </location>
</feature>
<dbReference type="PROSITE" id="PS50005">
    <property type="entry name" value="TPR"/>
    <property type="match status" value="1"/>
</dbReference>
<evidence type="ECO:0000256" key="4">
    <source>
        <dbReference type="ARBA" id="ARBA00023136"/>
    </source>
</evidence>
<dbReference type="Pfam" id="PF14322">
    <property type="entry name" value="SusD-like_3"/>
    <property type="match status" value="1"/>
</dbReference>
<gene>
    <name evidence="10" type="ordered locus">Lbys_1367</name>
</gene>
<comment type="similarity">
    <text evidence="2">Belongs to the SusD family.</text>
</comment>
<sequence>MKNKIFILLVILTMSSCMTDWLGVSPNQKLVVITSLSDMRALLDNTDILNSGDSHLGEASSDHFVLSQPSWAALSSVELKNAAIWAYDIFEGRGNLCWENAFQKIFYSNLVLEKIEESQDKDKNSVEGKSVKGAALFFRAWSYFHIAQIFCNQYSENAVDDLGLPLRVESDMEIPSKRNTVKETYDLIISDLWQATELLEEISIVKTRPTKAAAYGLLAKVFLQIGQYDHALQAAEKCMSFNNKILDFQTLDSLKPYPFARFNEEVIFHSAMRTTGIFSTSNLDVSPDLFQSYDQGDLRKTLFFVRRSSGLIGFRGSYHESNTLFNGISVNEMVLIVAECSARLGNVDKALEYINSLLIKRYKSSSYVPVRVEGKEQALALILKERNKELLFRGVRWHDLKRLKREYLITLVRTVGSETFRLPPDDKKWTLPIPPNVVRLSGMQQNER</sequence>
<feature type="repeat" description="TPR" evidence="6">
    <location>
        <begin position="212"/>
        <end position="245"/>
    </location>
</feature>
<dbReference type="AlphaFoldDB" id="E4RVM2"/>
<protein>
    <submittedName>
        <fullName evidence="10">Uncharacterized protein</fullName>
    </submittedName>
</protein>
<dbReference type="EMBL" id="CP002305">
    <property type="protein sequence ID" value="ADQ17086.1"/>
    <property type="molecule type" value="Genomic_DNA"/>
</dbReference>
<dbReference type="STRING" id="649349.Lbys_1367"/>
<evidence type="ECO:0000256" key="5">
    <source>
        <dbReference type="ARBA" id="ARBA00023237"/>
    </source>
</evidence>
<feature type="signal peptide" evidence="7">
    <location>
        <begin position="1"/>
        <end position="19"/>
    </location>
</feature>
<evidence type="ECO:0000256" key="2">
    <source>
        <dbReference type="ARBA" id="ARBA00006275"/>
    </source>
</evidence>
<dbReference type="InterPro" id="IPR011990">
    <property type="entry name" value="TPR-like_helical_dom_sf"/>
</dbReference>
<dbReference type="GO" id="GO:0009279">
    <property type="term" value="C:cell outer membrane"/>
    <property type="evidence" value="ECO:0007669"/>
    <property type="project" value="UniProtKB-SubCell"/>
</dbReference>
<dbReference type="Gene3D" id="1.25.40.390">
    <property type="match status" value="1"/>
</dbReference>
<dbReference type="PROSITE" id="PS51257">
    <property type="entry name" value="PROKAR_LIPOPROTEIN"/>
    <property type="match status" value="1"/>
</dbReference>
<dbReference type="InterPro" id="IPR019734">
    <property type="entry name" value="TPR_rpt"/>
</dbReference>
<dbReference type="InterPro" id="IPR033985">
    <property type="entry name" value="SusD-like_N"/>
</dbReference>
<accession>E4RVM2</accession>
<reference evidence="10 11" key="2">
    <citation type="journal article" date="2011" name="Stand. Genomic Sci.">
        <title>Complete genome sequence of Leadbetterella byssophila type strain (4M15).</title>
        <authorList>
            <person name="Abt B."/>
            <person name="Teshima H."/>
            <person name="Lucas S."/>
            <person name="Lapidus A."/>
            <person name="Del Rio T.G."/>
            <person name="Nolan M."/>
            <person name="Tice H."/>
            <person name="Cheng J.F."/>
            <person name="Pitluck S."/>
            <person name="Liolios K."/>
            <person name="Pagani I."/>
            <person name="Ivanova N."/>
            <person name="Mavromatis K."/>
            <person name="Pati A."/>
            <person name="Tapia R."/>
            <person name="Han C."/>
            <person name="Goodwin L."/>
            <person name="Chen A."/>
            <person name="Palaniappan K."/>
            <person name="Land M."/>
            <person name="Hauser L."/>
            <person name="Chang Y.J."/>
            <person name="Jeffries C.D."/>
            <person name="Rohde M."/>
            <person name="Goker M."/>
            <person name="Tindall B.J."/>
            <person name="Detter J.C."/>
            <person name="Woyke T."/>
            <person name="Bristow J."/>
            <person name="Eisen J.A."/>
            <person name="Markowitz V."/>
            <person name="Hugenholtz P."/>
            <person name="Klenk H.P."/>
            <person name="Kyrpides N.C."/>
        </authorList>
    </citation>
    <scope>NUCLEOTIDE SEQUENCE [LARGE SCALE GENOMIC DNA]</scope>
    <source>
        <strain evidence="11">DSM 17132 / JCM 16389 / KACC 11308 / NBRC 106382 / 4M15</strain>
    </source>
</reference>
<dbReference type="HOGENOM" id="CLU_015553_3_0_10"/>
<dbReference type="eggNOG" id="COG0457">
    <property type="taxonomic scope" value="Bacteria"/>
</dbReference>
<dbReference type="SUPFAM" id="SSF48452">
    <property type="entry name" value="TPR-like"/>
    <property type="match status" value="1"/>
</dbReference>
<evidence type="ECO:0000313" key="11">
    <source>
        <dbReference type="Proteomes" id="UP000007435"/>
    </source>
</evidence>
<name>E4RVM2_LEAB4</name>
<dbReference type="RefSeq" id="WP_013408135.1">
    <property type="nucleotide sequence ID" value="NC_014655.1"/>
</dbReference>
<keyword evidence="11" id="KW-1185">Reference proteome</keyword>